<evidence type="ECO:0000256" key="5">
    <source>
        <dbReference type="ARBA" id="ARBA00012981"/>
    </source>
</evidence>
<dbReference type="GO" id="GO:0034485">
    <property type="term" value="F:phosphatidylinositol-3,4,5-trisphosphate 5-phosphatase activity"/>
    <property type="evidence" value="ECO:0007669"/>
    <property type="project" value="UniProtKB-EC"/>
</dbReference>
<comment type="similarity">
    <text evidence="4">Belongs to the inositol 1,4,5-trisphosphate 5-phosphatase family.</text>
</comment>
<name>A0A480VRM1_PIG</name>
<keyword evidence="9" id="KW-0391">Immunity</keyword>
<evidence type="ECO:0000259" key="14">
    <source>
        <dbReference type="SMART" id="SM00128"/>
    </source>
</evidence>
<evidence type="ECO:0000256" key="13">
    <source>
        <dbReference type="ARBA" id="ARBA00023242"/>
    </source>
</evidence>
<keyword evidence="8" id="KW-0378">Hydrolase</keyword>
<keyword evidence="6" id="KW-0963">Cytoplasm</keyword>
<organism evidence="15">
    <name type="scientific">Sus scrofa</name>
    <name type="common">Pig</name>
    <dbReference type="NCBI Taxonomy" id="9823"/>
    <lineage>
        <taxon>Eukaryota</taxon>
        <taxon>Metazoa</taxon>
        <taxon>Chordata</taxon>
        <taxon>Craniata</taxon>
        <taxon>Vertebrata</taxon>
        <taxon>Euteleostomi</taxon>
        <taxon>Mammalia</taxon>
        <taxon>Eutheria</taxon>
        <taxon>Laurasiatheria</taxon>
        <taxon>Artiodactyla</taxon>
        <taxon>Suina</taxon>
        <taxon>Suidae</taxon>
        <taxon>Sus</taxon>
    </lineage>
</organism>
<dbReference type="Pfam" id="PF22669">
    <property type="entry name" value="Exo_endo_phos2"/>
    <property type="match status" value="1"/>
</dbReference>
<dbReference type="SUPFAM" id="SSF56219">
    <property type="entry name" value="DNase I-like"/>
    <property type="match status" value="1"/>
</dbReference>
<dbReference type="Pfam" id="PF24147">
    <property type="entry name" value="C2_SHIP1-2_2nd"/>
    <property type="match status" value="1"/>
</dbReference>
<comment type="subcellular location">
    <subcellularLocation>
        <location evidence="3">Cytoplasm</location>
        <location evidence="3">Cytoskeleton</location>
    </subcellularLocation>
    <subcellularLocation>
        <location evidence="2">Membrane</location>
        <topology evidence="2">Peripheral membrane protein</topology>
    </subcellularLocation>
    <subcellularLocation>
        <location evidence="1">Nucleus</location>
    </subcellularLocation>
</comment>
<dbReference type="EMBL" id="DQIR01231410">
    <property type="protein sequence ID" value="HDB86887.1"/>
    <property type="molecule type" value="Transcribed_RNA"/>
</dbReference>
<dbReference type="InterPro" id="IPR000300">
    <property type="entry name" value="IPPc"/>
</dbReference>
<dbReference type="GO" id="GO:0046856">
    <property type="term" value="P:phosphatidylinositol dephosphorylation"/>
    <property type="evidence" value="ECO:0007669"/>
    <property type="project" value="InterPro"/>
</dbReference>
<evidence type="ECO:0000256" key="7">
    <source>
        <dbReference type="ARBA" id="ARBA00022553"/>
    </source>
</evidence>
<dbReference type="PANTHER" id="PTHR46051">
    <property type="entry name" value="SH2 DOMAIN-CONTAINING PROTEIN"/>
    <property type="match status" value="1"/>
</dbReference>
<dbReference type="FunFam" id="3.60.10.10:FF:000005">
    <property type="entry name" value="phosphatidylinositol 3,4,5-trisphosphate 5-phosphatase 1"/>
    <property type="match status" value="1"/>
</dbReference>
<feature type="domain" description="Inositol polyphosphate-related phosphatase" evidence="14">
    <location>
        <begin position="1"/>
        <end position="211"/>
    </location>
</feature>
<reference evidence="15" key="1">
    <citation type="journal article" date="2019" name="PeerJ">
        <title>Genes of the pig, Sus scrofa, reconstructed with EvidentialGene.</title>
        <authorList>
            <person name="Gilbert D.G."/>
        </authorList>
    </citation>
    <scope>NUCLEOTIDE SEQUENCE</scope>
</reference>
<evidence type="ECO:0000256" key="2">
    <source>
        <dbReference type="ARBA" id="ARBA00004170"/>
    </source>
</evidence>
<dbReference type="GO" id="GO:0005634">
    <property type="term" value="C:nucleus"/>
    <property type="evidence" value="ECO:0007669"/>
    <property type="project" value="UniProtKB-SubCell"/>
</dbReference>
<accession>A0A480VRM1</accession>
<dbReference type="GO" id="GO:0002376">
    <property type="term" value="P:immune system process"/>
    <property type="evidence" value="ECO:0007669"/>
    <property type="project" value="UniProtKB-KW"/>
</dbReference>
<dbReference type="GO" id="GO:0016020">
    <property type="term" value="C:membrane"/>
    <property type="evidence" value="ECO:0007669"/>
    <property type="project" value="UniProtKB-SubCell"/>
</dbReference>
<dbReference type="SMART" id="SM00128">
    <property type="entry name" value="IPPc"/>
    <property type="match status" value="1"/>
</dbReference>
<protein>
    <recommendedName>
        <fullName evidence="5">phosphatidylinositol-3,4,5-trisphosphate 5-phosphatase</fullName>
        <ecNumber evidence="5">3.1.3.86</ecNumber>
    </recommendedName>
</protein>
<sequence length="406" mass="47125">MQLRCGFLPWPRNFHMLRMWPVSFMFNGTSFGFVNCHLTSGNEKTARRNQNYLDILRLLSLGDRQLGAFDISLRFTHLFWFGDLNYRLDMDIQEILNYISRKEFEPLLRVDQLNLEREKHKVFLRFSEEEISFPPTYRYERGSRDTYAWHKQKPTGVRTNVPSWCDRILWKSHPETHIICNSYGCTDDIVTSDHSPVFGTFEVGVTSQFISKKGLSKTADQAYIEFESIEAIVKTASRTKFFIEFYSTCLEEYKKSFENDAQSSDNVNFLKVQWSSRQLPTLKPILADIEYLQDQHLLLTVKSMDGYESYGECVVALKSMIGSTAQQFLTFLSHRGEETGNIRGSMKVRVPTERLGTRERLYEWISIDKDEAGAKSKAPSVSRGSQEPRSAIHQLQFWFSYPGTGS</sequence>
<evidence type="ECO:0000256" key="12">
    <source>
        <dbReference type="ARBA" id="ARBA00023212"/>
    </source>
</evidence>
<evidence type="ECO:0000313" key="15">
    <source>
        <dbReference type="EMBL" id="HDB86886.1"/>
    </source>
</evidence>
<keyword evidence="10" id="KW-0727">SH2 domain</keyword>
<evidence type="ECO:0000256" key="4">
    <source>
        <dbReference type="ARBA" id="ARBA00008734"/>
    </source>
</evidence>
<dbReference type="AlphaFoldDB" id="A0A480VRM1"/>
<dbReference type="EMBL" id="DQIR01231409">
    <property type="protein sequence ID" value="HDB86886.1"/>
    <property type="molecule type" value="Transcribed_RNA"/>
</dbReference>
<keyword evidence="12" id="KW-0206">Cytoskeleton</keyword>
<keyword evidence="11" id="KW-0472">Membrane</keyword>
<keyword evidence="7" id="KW-0597">Phosphoprotein</keyword>
<evidence type="ECO:0000256" key="1">
    <source>
        <dbReference type="ARBA" id="ARBA00004123"/>
    </source>
</evidence>
<keyword evidence="13" id="KW-0539">Nucleus</keyword>
<evidence type="ECO:0000256" key="11">
    <source>
        <dbReference type="ARBA" id="ARBA00023136"/>
    </source>
</evidence>
<evidence type="ECO:0000256" key="3">
    <source>
        <dbReference type="ARBA" id="ARBA00004245"/>
    </source>
</evidence>
<evidence type="ECO:0000256" key="10">
    <source>
        <dbReference type="ARBA" id="ARBA00022999"/>
    </source>
</evidence>
<dbReference type="EC" id="3.1.3.86" evidence="5"/>
<evidence type="ECO:0000256" key="8">
    <source>
        <dbReference type="ARBA" id="ARBA00022801"/>
    </source>
</evidence>
<evidence type="ECO:0000256" key="6">
    <source>
        <dbReference type="ARBA" id="ARBA00022490"/>
    </source>
</evidence>
<dbReference type="GO" id="GO:0005856">
    <property type="term" value="C:cytoskeleton"/>
    <property type="evidence" value="ECO:0007669"/>
    <property type="project" value="UniProtKB-SubCell"/>
</dbReference>
<evidence type="ECO:0000256" key="9">
    <source>
        <dbReference type="ARBA" id="ARBA00022859"/>
    </source>
</evidence>
<proteinExistence type="inferred from homology"/>
<dbReference type="PANTHER" id="PTHR46051:SF2">
    <property type="entry name" value="PHOSPHATIDYLINOSITOL 3,4,5-TRISPHOSPHATE 5-PHOSPHATASE 2"/>
    <property type="match status" value="1"/>
</dbReference>
<dbReference type="InterPro" id="IPR036691">
    <property type="entry name" value="Endo/exonu/phosph_ase_sf"/>
</dbReference>
<dbReference type="Gene3D" id="3.60.10.10">
    <property type="entry name" value="Endonuclease/exonuclease/phosphatase"/>
    <property type="match status" value="1"/>
</dbReference>
<dbReference type="InterPro" id="IPR057509">
    <property type="entry name" value="C2_SHIP1-2_2nd"/>
</dbReference>